<dbReference type="Pfam" id="PF14555">
    <property type="entry name" value="UBA_4"/>
    <property type="match status" value="1"/>
</dbReference>
<evidence type="ECO:0000256" key="1">
    <source>
        <dbReference type="ARBA" id="ARBA00009136"/>
    </source>
</evidence>
<protein>
    <submittedName>
        <fullName evidence="8">DNA-damage inducible protein DDI1-like protein</fullName>
    </submittedName>
</protein>
<dbReference type="PROSITE" id="PS50053">
    <property type="entry name" value="UBIQUITIN_2"/>
    <property type="match status" value="1"/>
</dbReference>
<comment type="similarity">
    <text evidence="1">Belongs to the DDI1 family.</text>
</comment>
<dbReference type="AlphaFoldDB" id="A0A061J509"/>
<dbReference type="Proteomes" id="UP000031737">
    <property type="component" value="Unassembled WGS sequence"/>
</dbReference>
<gene>
    <name evidence="8" type="ORF">TRSC58_03087</name>
</gene>
<organism evidence="8 9">
    <name type="scientific">Trypanosoma rangeli SC58</name>
    <dbReference type="NCBI Taxonomy" id="429131"/>
    <lineage>
        <taxon>Eukaryota</taxon>
        <taxon>Discoba</taxon>
        <taxon>Euglenozoa</taxon>
        <taxon>Kinetoplastea</taxon>
        <taxon>Metakinetoplastina</taxon>
        <taxon>Trypanosomatida</taxon>
        <taxon>Trypanosomatidae</taxon>
        <taxon>Trypanosoma</taxon>
        <taxon>Herpetosoma</taxon>
    </lineage>
</organism>
<evidence type="ECO:0000256" key="5">
    <source>
        <dbReference type="SAM" id="MobiDB-lite"/>
    </source>
</evidence>
<evidence type="ECO:0000313" key="9">
    <source>
        <dbReference type="Proteomes" id="UP000031737"/>
    </source>
</evidence>
<feature type="region of interest" description="Disordered" evidence="5">
    <location>
        <begin position="348"/>
        <end position="414"/>
    </location>
</feature>
<dbReference type="InterPro" id="IPR001995">
    <property type="entry name" value="Peptidase_A2_cat"/>
</dbReference>
<evidence type="ECO:0000259" key="7">
    <source>
        <dbReference type="PROSITE" id="PS50175"/>
    </source>
</evidence>
<dbReference type="Gene3D" id="3.10.20.90">
    <property type="entry name" value="Phosphatidylinositol 3-kinase Catalytic Subunit, Chain A, domain 1"/>
    <property type="match status" value="1"/>
</dbReference>
<name>A0A061J509_TRYRA</name>
<dbReference type="PROSITE" id="PS50175">
    <property type="entry name" value="ASP_PROT_RETROV"/>
    <property type="match status" value="1"/>
</dbReference>
<evidence type="ECO:0000259" key="6">
    <source>
        <dbReference type="PROSITE" id="PS50053"/>
    </source>
</evidence>
<dbReference type="PANTHER" id="PTHR12917">
    <property type="entry name" value="ASPARTYL PROTEASE DDI-RELATED"/>
    <property type="match status" value="1"/>
</dbReference>
<dbReference type="SUPFAM" id="SSF54236">
    <property type="entry name" value="Ubiquitin-like"/>
    <property type="match status" value="1"/>
</dbReference>
<keyword evidence="3" id="KW-0064">Aspartyl protease</keyword>
<dbReference type="CDD" id="cd14273">
    <property type="entry name" value="UBA_TAP-C_like"/>
    <property type="match status" value="1"/>
</dbReference>
<feature type="compositionally biased region" description="Basic and acidic residues" evidence="5">
    <location>
        <begin position="76"/>
        <end position="87"/>
    </location>
</feature>
<feature type="domain" description="Peptidase A2" evidence="7">
    <location>
        <begin position="228"/>
        <end position="267"/>
    </location>
</feature>
<proteinExistence type="inferred from homology"/>
<evidence type="ECO:0000256" key="4">
    <source>
        <dbReference type="ARBA" id="ARBA00022801"/>
    </source>
</evidence>
<dbReference type="GO" id="GO:0004190">
    <property type="term" value="F:aspartic-type endopeptidase activity"/>
    <property type="evidence" value="ECO:0007669"/>
    <property type="project" value="UniProtKB-KW"/>
</dbReference>
<dbReference type="InterPro" id="IPR000626">
    <property type="entry name" value="Ubiquitin-like_dom"/>
</dbReference>
<dbReference type="InterPro" id="IPR021109">
    <property type="entry name" value="Peptidase_aspartic_dom_sf"/>
</dbReference>
<dbReference type="EMBL" id="AUPL01003087">
    <property type="protein sequence ID" value="ESL09196.1"/>
    <property type="molecule type" value="Genomic_DNA"/>
</dbReference>
<keyword evidence="9" id="KW-1185">Reference proteome</keyword>
<dbReference type="SUPFAM" id="SSF50630">
    <property type="entry name" value="Acid proteases"/>
    <property type="match status" value="1"/>
</dbReference>
<evidence type="ECO:0000256" key="3">
    <source>
        <dbReference type="ARBA" id="ARBA00022750"/>
    </source>
</evidence>
<dbReference type="PANTHER" id="PTHR12917:SF1">
    <property type="entry name" value="AT13091P"/>
    <property type="match status" value="1"/>
</dbReference>
<accession>A0A061J509</accession>
<feature type="domain" description="Ubiquitin-like" evidence="6">
    <location>
        <begin position="2"/>
        <end position="72"/>
    </location>
</feature>
<dbReference type="OrthoDB" id="1047367at2759"/>
<dbReference type="InterPro" id="IPR019103">
    <property type="entry name" value="Peptidase_aspartic_DDI1-type"/>
</dbReference>
<dbReference type="GO" id="GO:0006508">
    <property type="term" value="P:proteolysis"/>
    <property type="evidence" value="ECO:0007669"/>
    <property type="project" value="UniProtKB-KW"/>
</dbReference>
<dbReference type="Pfam" id="PF09668">
    <property type="entry name" value="Asp_protease"/>
    <property type="match status" value="1"/>
</dbReference>
<dbReference type="Gene3D" id="2.40.70.10">
    <property type="entry name" value="Acid Proteases"/>
    <property type="match status" value="1"/>
</dbReference>
<dbReference type="CDD" id="cd05479">
    <property type="entry name" value="RP_DDI"/>
    <property type="match status" value="1"/>
</dbReference>
<evidence type="ECO:0000313" key="8">
    <source>
        <dbReference type="EMBL" id="ESL09196.1"/>
    </source>
</evidence>
<keyword evidence="2" id="KW-0645">Protease</keyword>
<sequence>MIRLLCTAESGESCTVEIDPHSLVEDMSAIIEVELGIPVLEQVLIAADDTVLQSNMTLTSQGIRADASVRVIHSARAHDEGRPRQQGEGEGPPVDAVPSPEPEADAVRQQGPARERQLHQHGLDFGHATTSEGSQQGHAAALKHHRSFPHSPGEARARIEQLFARGPGQLSGPALLRESDPDVQRRIYEAISWENINENLERAYEFMPEFFVQVPMLFVNCEVNAVKVKAFIDSGAQRSIMNRRTAEHCGLMRLLDTRATSIMRGIGVRRTLGVIHMVVVNLGGLHVPFSLSVIDDDKIDFIIGLDQMKLHRMIIDLRDNCLRVADTQIPFLPDSEVPDFVTGNEVVDEDAEEEEAKQQQRGASKPLATASTPAKGLEIKDQPGRQANMEGRGRATVTSNTDARGAGRTPAQGPAAVVNKEGAIATVMAYTRVDREGAVTLLEAAGWNVDLAVSLFIGE</sequence>
<comment type="caution">
    <text evidence="8">The sequence shown here is derived from an EMBL/GenBank/DDBJ whole genome shotgun (WGS) entry which is preliminary data.</text>
</comment>
<dbReference type="VEuPathDB" id="TriTrypDB:TRSC58_03087"/>
<dbReference type="CDD" id="cd17039">
    <property type="entry name" value="Ubl_ubiquitin_like"/>
    <property type="match status" value="1"/>
</dbReference>
<feature type="region of interest" description="Disordered" evidence="5">
    <location>
        <begin position="75"/>
        <end position="153"/>
    </location>
</feature>
<keyword evidence="4" id="KW-0378">Hydrolase</keyword>
<feature type="compositionally biased region" description="Basic and acidic residues" evidence="5">
    <location>
        <begin position="113"/>
        <end position="124"/>
    </location>
</feature>
<evidence type="ECO:0000256" key="2">
    <source>
        <dbReference type="ARBA" id="ARBA00022670"/>
    </source>
</evidence>
<feature type="compositionally biased region" description="Polar residues" evidence="5">
    <location>
        <begin position="128"/>
        <end position="137"/>
    </location>
</feature>
<reference evidence="8 9" key="1">
    <citation type="submission" date="2013-07" db="EMBL/GenBank/DDBJ databases">
        <authorList>
            <person name="Stoco P.H."/>
            <person name="Wagner G."/>
            <person name="Gerber A."/>
            <person name="Zaha A."/>
            <person name="Thompson C."/>
            <person name="Bartholomeu D.C."/>
            <person name="Luckemeyer D.D."/>
            <person name="Bahia D."/>
            <person name="Loreto E."/>
            <person name="Prestes E.B."/>
            <person name="Lima F.M."/>
            <person name="Rodrigues-Luiz G."/>
            <person name="Vallejo G.A."/>
            <person name="Filho J.F."/>
            <person name="Monteiro K.M."/>
            <person name="Tyler K.M."/>
            <person name="de Almeida L.G."/>
            <person name="Ortiz M.F."/>
            <person name="Siervo M.A."/>
            <person name="de Moraes M.H."/>
            <person name="Cunha O.L."/>
            <person name="Mendonca-Neto R."/>
            <person name="Silva R."/>
            <person name="Teixeira S.M."/>
            <person name="Murta S.M."/>
            <person name="Sincero T.C."/>
            <person name="Mendes T.A."/>
            <person name="Urmenyi T.P."/>
            <person name="Silva V.G."/>
            <person name="da Rocha W.D."/>
            <person name="Andersson B."/>
            <person name="Romanha A.J."/>
            <person name="Steindel M."/>
            <person name="de Vasconcelos A.T."/>
            <person name="Grisard E.C."/>
        </authorList>
    </citation>
    <scope>NUCLEOTIDE SEQUENCE [LARGE SCALE GENOMIC DNA]</scope>
    <source>
        <strain evidence="8 9">SC58</strain>
    </source>
</reference>
<dbReference type="InterPro" id="IPR029071">
    <property type="entry name" value="Ubiquitin-like_domsf"/>
</dbReference>